<sequence>MANKSCPRCQAPIGLNTFLMSTNPFQIKCPACRQTIKYKAWVIAVNGLLIAAFVGLLIYLIPQIIADPRGFRSTMRLIMFSSIVILLILYGITYMIDPFERS</sequence>
<dbReference type="HOGENOM" id="CLU_2273489_0_0_0"/>
<keyword evidence="1" id="KW-0812">Transmembrane</keyword>
<accession>A9B023</accession>
<dbReference type="AlphaFoldDB" id="A9B023"/>
<keyword evidence="3" id="KW-1185">Reference proteome</keyword>
<dbReference type="KEGG" id="hau:Haur_1082"/>
<protein>
    <recommendedName>
        <fullName evidence="4">Cxxc_20_cxxc protein</fullName>
    </recommendedName>
</protein>
<keyword evidence="1" id="KW-1133">Transmembrane helix</keyword>
<dbReference type="STRING" id="316274.Haur_1082"/>
<name>A9B023_HERA2</name>
<dbReference type="EMBL" id="CP000875">
    <property type="protein sequence ID" value="ABX03730.1"/>
    <property type="molecule type" value="Genomic_DNA"/>
</dbReference>
<dbReference type="InParanoid" id="A9B023"/>
<feature type="transmembrane region" description="Helical" evidence="1">
    <location>
        <begin position="77"/>
        <end position="96"/>
    </location>
</feature>
<reference evidence="2 3" key="1">
    <citation type="journal article" date="2011" name="Stand. Genomic Sci.">
        <title>Complete genome sequence of the filamentous gliding predatory bacterium Herpetosiphon aurantiacus type strain (114-95(T)).</title>
        <authorList>
            <person name="Kiss H."/>
            <person name="Nett M."/>
            <person name="Domin N."/>
            <person name="Martin K."/>
            <person name="Maresca J.A."/>
            <person name="Copeland A."/>
            <person name="Lapidus A."/>
            <person name="Lucas S."/>
            <person name="Berry K.W."/>
            <person name="Glavina Del Rio T."/>
            <person name="Dalin E."/>
            <person name="Tice H."/>
            <person name="Pitluck S."/>
            <person name="Richardson P."/>
            <person name="Bruce D."/>
            <person name="Goodwin L."/>
            <person name="Han C."/>
            <person name="Detter J.C."/>
            <person name="Schmutz J."/>
            <person name="Brettin T."/>
            <person name="Land M."/>
            <person name="Hauser L."/>
            <person name="Kyrpides N.C."/>
            <person name="Ivanova N."/>
            <person name="Goker M."/>
            <person name="Woyke T."/>
            <person name="Klenk H.P."/>
            <person name="Bryant D.A."/>
        </authorList>
    </citation>
    <scope>NUCLEOTIDE SEQUENCE [LARGE SCALE GENOMIC DNA]</scope>
    <source>
        <strain evidence="3">ATCC 23779 / DSM 785 / 114-95</strain>
    </source>
</reference>
<evidence type="ECO:0008006" key="4">
    <source>
        <dbReference type="Google" id="ProtNLM"/>
    </source>
</evidence>
<evidence type="ECO:0000313" key="3">
    <source>
        <dbReference type="Proteomes" id="UP000000787"/>
    </source>
</evidence>
<feature type="transmembrane region" description="Helical" evidence="1">
    <location>
        <begin position="40"/>
        <end position="65"/>
    </location>
</feature>
<evidence type="ECO:0000313" key="2">
    <source>
        <dbReference type="EMBL" id="ABX03730.1"/>
    </source>
</evidence>
<dbReference type="Proteomes" id="UP000000787">
    <property type="component" value="Chromosome"/>
</dbReference>
<organism evidence="2 3">
    <name type="scientific">Herpetosiphon aurantiacus (strain ATCC 23779 / DSM 785 / 114-95)</name>
    <dbReference type="NCBI Taxonomy" id="316274"/>
    <lineage>
        <taxon>Bacteria</taxon>
        <taxon>Bacillati</taxon>
        <taxon>Chloroflexota</taxon>
        <taxon>Chloroflexia</taxon>
        <taxon>Herpetosiphonales</taxon>
        <taxon>Herpetosiphonaceae</taxon>
        <taxon>Herpetosiphon</taxon>
    </lineage>
</organism>
<dbReference type="BioCyc" id="HAUR316274:GHYA-1102-MONOMER"/>
<evidence type="ECO:0000256" key="1">
    <source>
        <dbReference type="SAM" id="Phobius"/>
    </source>
</evidence>
<proteinExistence type="predicted"/>
<keyword evidence="1" id="KW-0472">Membrane</keyword>
<gene>
    <name evidence="2" type="ordered locus">Haur_1082</name>
</gene>